<dbReference type="EMBL" id="JANSLD010000032">
    <property type="protein sequence ID" value="MCY1583832.1"/>
    <property type="molecule type" value="Genomic_DNA"/>
</dbReference>
<organism evidence="1 2">
    <name type="scientific">Staphylococcus pettenkoferi</name>
    <dbReference type="NCBI Taxonomy" id="170573"/>
    <lineage>
        <taxon>Bacteria</taxon>
        <taxon>Bacillati</taxon>
        <taxon>Bacillota</taxon>
        <taxon>Bacilli</taxon>
        <taxon>Bacillales</taxon>
        <taxon>Staphylococcaceae</taxon>
        <taxon>Staphylococcus</taxon>
    </lineage>
</organism>
<evidence type="ECO:0000313" key="2">
    <source>
        <dbReference type="Proteomes" id="UP001072952"/>
    </source>
</evidence>
<reference evidence="1" key="2">
    <citation type="submission" date="2022-08" db="EMBL/GenBank/DDBJ databases">
        <authorList>
            <person name="Magnan C."/>
        </authorList>
    </citation>
    <scope>NUCLEOTIDE SEQUENCE</scope>
    <source>
        <strain evidence="1">NSP012P</strain>
    </source>
</reference>
<protein>
    <submittedName>
        <fullName evidence="1">Uncharacterized protein</fullName>
    </submittedName>
</protein>
<name>A0ABT4BMC6_9STAP</name>
<accession>A0ABT4BMC6</accession>
<reference evidence="1" key="1">
    <citation type="journal article" date="2022" name="Int. J. Mol. Sci.">
        <title>Phenotypic and Genotypic Virulence Characterisation of Staphylococcus pettenkoferi Strains Isolated from Human Bloodstream and Diabetic Foot Infections.</title>
        <authorList>
            <person name="Magnan C."/>
            <person name="Ahmad-Mansour N."/>
            <person name="Pouget C."/>
            <person name="Morsli M."/>
            <person name="Huc-Brandt S."/>
            <person name="Pantel A."/>
            <person name="Dunyach-Remy C."/>
            <person name="Sotto A."/>
            <person name="Molle V."/>
            <person name="Lavigne J.-P."/>
        </authorList>
    </citation>
    <scope>NUCLEOTIDE SEQUENCE</scope>
    <source>
        <strain evidence="1">NSP012P</strain>
    </source>
</reference>
<proteinExistence type="predicted"/>
<keyword evidence="2" id="KW-1185">Reference proteome</keyword>
<comment type="caution">
    <text evidence="1">The sequence shown here is derived from an EMBL/GenBank/DDBJ whole genome shotgun (WGS) entry which is preliminary data.</text>
</comment>
<dbReference type="RefSeq" id="WP_172592584.1">
    <property type="nucleotide sequence ID" value="NZ_JANSKN010000034.1"/>
</dbReference>
<sequence>MNIILKAMLIVFILLLPEIIKFARIQHMKKLGYRYEGEEIVRIQEKNN</sequence>
<gene>
    <name evidence="1" type="ORF">NW133_09850</name>
</gene>
<dbReference type="Proteomes" id="UP001072952">
    <property type="component" value="Unassembled WGS sequence"/>
</dbReference>
<evidence type="ECO:0000313" key="1">
    <source>
        <dbReference type="EMBL" id="MCY1583832.1"/>
    </source>
</evidence>